<reference evidence="2" key="1">
    <citation type="submission" date="2023-01" db="EMBL/GenBank/DDBJ databases">
        <title>The diversity of Class Acidimicrobiia in South China Sea sediment environments and the proposal of Iamia marina sp. nov., a novel species of the genus Iamia.</title>
        <authorList>
            <person name="He Y."/>
            <person name="Tian X."/>
        </authorList>
    </citation>
    <scope>NUCLEOTIDE SEQUENCE</scope>
    <source>
        <strain evidence="2">DSM 19957</strain>
    </source>
</reference>
<dbReference type="AlphaFoldDB" id="A0AAE9YB65"/>
<name>A0AAE9YB65_9ACTN</name>
<evidence type="ECO:0000256" key="1">
    <source>
        <dbReference type="SAM" id="MobiDB-lite"/>
    </source>
</evidence>
<accession>A0AAE9YB65</accession>
<dbReference type="KEGG" id="ima:PO878_14915"/>
<feature type="compositionally biased region" description="Basic and acidic residues" evidence="1">
    <location>
        <begin position="122"/>
        <end position="131"/>
    </location>
</feature>
<feature type="region of interest" description="Disordered" evidence="1">
    <location>
        <begin position="1"/>
        <end position="28"/>
    </location>
</feature>
<dbReference type="EMBL" id="CP116942">
    <property type="protein sequence ID" value="WCO65792.1"/>
    <property type="molecule type" value="Genomic_DNA"/>
</dbReference>
<proteinExistence type="predicted"/>
<protein>
    <submittedName>
        <fullName evidence="2">Uncharacterized protein</fullName>
    </submittedName>
</protein>
<gene>
    <name evidence="2" type="ORF">PO878_14915</name>
</gene>
<evidence type="ECO:0000313" key="2">
    <source>
        <dbReference type="EMBL" id="WCO65792.1"/>
    </source>
</evidence>
<feature type="region of interest" description="Disordered" evidence="1">
    <location>
        <begin position="103"/>
        <end position="131"/>
    </location>
</feature>
<keyword evidence="3" id="KW-1185">Reference proteome</keyword>
<dbReference type="RefSeq" id="WP_272735318.1">
    <property type="nucleotide sequence ID" value="NZ_CP116942.1"/>
</dbReference>
<organism evidence="2 3">
    <name type="scientific">Iamia majanohamensis</name>
    <dbReference type="NCBI Taxonomy" id="467976"/>
    <lineage>
        <taxon>Bacteria</taxon>
        <taxon>Bacillati</taxon>
        <taxon>Actinomycetota</taxon>
        <taxon>Acidimicrobiia</taxon>
        <taxon>Acidimicrobiales</taxon>
        <taxon>Iamiaceae</taxon>
        <taxon>Iamia</taxon>
    </lineage>
</organism>
<dbReference type="Proteomes" id="UP001216390">
    <property type="component" value="Chromosome"/>
</dbReference>
<sequence>MGDPLPSPQRPLDHTPVHTAELPDTPLRDRAIPATAWAEAPASLLALGDDLPDTPVARYVRRIGPWLLWRAGPPRKAEARAWAARADEVDTPAHQAFTFLFAPDGTGDGVGPSGARHTRFRTWKEDLRDTH</sequence>
<evidence type="ECO:0000313" key="3">
    <source>
        <dbReference type="Proteomes" id="UP001216390"/>
    </source>
</evidence>